<keyword evidence="6 8" id="KW-0472">Membrane</keyword>
<dbReference type="GO" id="GO:0000917">
    <property type="term" value="P:division septum assembly"/>
    <property type="evidence" value="ECO:0007669"/>
    <property type="project" value="TreeGrafter"/>
</dbReference>
<dbReference type="AlphaFoldDB" id="A0A0Q9YIM7"/>
<dbReference type="OrthoDB" id="7054914at2"/>
<evidence type="ECO:0000256" key="5">
    <source>
        <dbReference type="ARBA" id="ARBA00022989"/>
    </source>
</evidence>
<dbReference type="GO" id="GO:0043093">
    <property type="term" value="P:FtsZ-dependent cytokinesis"/>
    <property type="evidence" value="ECO:0007669"/>
    <property type="project" value="UniProtKB-UniRule"/>
</dbReference>
<accession>A0A0Q9YIM7</accession>
<evidence type="ECO:0000256" key="9">
    <source>
        <dbReference type="RuleBase" id="RU003612"/>
    </source>
</evidence>
<dbReference type="GO" id="GO:0032153">
    <property type="term" value="C:cell division site"/>
    <property type="evidence" value="ECO:0007669"/>
    <property type="project" value="UniProtKB-UniRule"/>
</dbReference>
<reference evidence="12" key="2">
    <citation type="journal article" date="2016" name="Genome Announc.">
        <title>Draft Genome Sequences of Two Novel Amoeba-Resistant Intranuclear Bacteria, 'Candidatus Berkiella cookevillensis' and 'Candidatus Berkiella aquae'.</title>
        <authorList>
            <person name="Mehari Y.T."/>
            <person name="Arivett B.A."/>
            <person name="Farone A.L."/>
            <person name="Gunderson J.H."/>
            <person name="Farone M.B."/>
        </authorList>
    </citation>
    <scope>NUCLEOTIDE SEQUENCE</scope>
    <source>
        <strain evidence="12">HT99</strain>
    </source>
</reference>
<dbReference type="GO" id="GO:0005886">
    <property type="term" value="C:plasma membrane"/>
    <property type="evidence" value="ECO:0007669"/>
    <property type="project" value="UniProtKB-SubCell"/>
</dbReference>
<comment type="subunit">
    <text evidence="8">Interacts with FtsZ via their C-terminal domains.</text>
</comment>
<evidence type="ECO:0000256" key="8">
    <source>
        <dbReference type="HAMAP-Rule" id="MF_00509"/>
    </source>
</evidence>
<evidence type="ECO:0000256" key="3">
    <source>
        <dbReference type="ARBA" id="ARBA00022618"/>
    </source>
</evidence>
<dbReference type="InterPro" id="IPR036765">
    <property type="entry name" value="ZipA_FtsZ-bd_C_sf"/>
</dbReference>
<evidence type="ECO:0000256" key="2">
    <source>
        <dbReference type="ARBA" id="ARBA00022519"/>
    </source>
</evidence>
<dbReference type="NCBIfam" id="TIGR02205">
    <property type="entry name" value="septum_zipA"/>
    <property type="match status" value="1"/>
</dbReference>
<dbReference type="EMBL" id="LKAJ02000001">
    <property type="protein sequence ID" value="MCS5711751.1"/>
    <property type="molecule type" value="Genomic_DNA"/>
</dbReference>
<dbReference type="InterPro" id="IPR011919">
    <property type="entry name" value="Cell_div_ZipA"/>
</dbReference>
<evidence type="ECO:0000256" key="7">
    <source>
        <dbReference type="ARBA" id="ARBA00023306"/>
    </source>
</evidence>
<dbReference type="SMART" id="SM00771">
    <property type="entry name" value="ZipA_C"/>
    <property type="match status" value="1"/>
</dbReference>
<keyword evidence="1 8" id="KW-1003">Cell membrane</keyword>
<dbReference type="Proteomes" id="UP000051497">
    <property type="component" value="Unassembled WGS sequence"/>
</dbReference>
<dbReference type="SUPFAM" id="SSF64383">
    <property type="entry name" value="Cell-division protein ZipA, C-terminal domain"/>
    <property type="match status" value="1"/>
</dbReference>
<evidence type="ECO:0000256" key="4">
    <source>
        <dbReference type="ARBA" id="ARBA00022692"/>
    </source>
</evidence>
<dbReference type="Pfam" id="PF04354">
    <property type="entry name" value="ZipA_C"/>
    <property type="match status" value="1"/>
</dbReference>
<dbReference type="EMBL" id="LKAJ01000012">
    <property type="protein sequence ID" value="KRG20444.1"/>
    <property type="molecule type" value="Genomic_DNA"/>
</dbReference>
<name>A0A0Q9YIM7_9GAMM</name>
<organism evidence="11">
    <name type="scientific">Candidatus Berkiella aquae</name>
    <dbReference type="NCBI Taxonomy" id="295108"/>
    <lineage>
        <taxon>Bacteria</taxon>
        <taxon>Pseudomonadati</taxon>
        <taxon>Pseudomonadota</taxon>
        <taxon>Gammaproteobacteria</taxon>
        <taxon>Candidatus Berkiellales</taxon>
        <taxon>Candidatus Berkiellaceae</taxon>
        <taxon>Candidatus Berkiella</taxon>
    </lineage>
</organism>
<comment type="similarity">
    <text evidence="8 9">Belongs to the ZipA family.</text>
</comment>
<feature type="domain" description="ZipA C-terminal FtsZ-binding" evidence="10">
    <location>
        <begin position="129"/>
        <end position="259"/>
    </location>
</feature>
<keyword evidence="2 8" id="KW-0997">Cell inner membrane</keyword>
<evidence type="ECO:0000259" key="10">
    <source>
        <dbReference type="SMART" id="SM00771"/>
    </source>
</evidence>
<reference evidence="12" key="3">
    <citation type="submission" date="2021-06" db="EMBL/GenBank/DDBJ databases">
        <title>Genomic Description and Analysis of Intracellular Bacteria, Candidatus Berkiella cookevillensis and Candidatus Berkiella aquae.</title>
        <authorList>
            <person name="Kidane D.T."/>
            <person name="Mehari Y.T."/>
            <person name="Rice F.C."/>
            <person name="Arivett B.A."/>
            <person name="Farone A.L."/>
            <person name="Berk S.G."/>
            <person name="Farone M.B."/>
        </authorList>
    </citation>
    <scope>NUCLEOTIDE SEQUENCE</scope>
    <source>
        <strain evidence="12">HT99</strain>
    </source>
</reference>
<dbReference type="RefSeq" id="WP_075067151.1">
    <property type="nucleotide sequence ID" value="NZ_LKAJ02000001.1"/>
</dbReference>
<protein>
    <recommendedName>
        <fullName evidence="8 9">Cell division protein ZipA</fullName>
    </recommendedName>
</protein>
<keyword evidence="5 8" id="KW-1133">Transmembrane helix</keyword>
<keyword evidence="13" id="KW-1185">Reference proteome</keyword>
<comment type="subcellular location">
    <subcellularLocation>
        <location evidence="8">Cell inner membrane</location>
        <topology evidence="8">Single-pass type I membrane protein</topology>
    </subcellularLocation>
    <text evidence="8">Localizes to the Z ring in an FtsZ-dependent manner.</text>
</comment>
<comment type="function">
    <text evidence="8 9">Essential cell division protein that stabilizes the FtsZ protofilaments by cross-linking them and that serves as a cytoplasmic membrane anchor for the Z ring. Also required for the recruitment to the septal ring of downstream cell division proteins.</text>
</comment>
<dbReference type="InterPro" id="IPR007449">
    <property type="entry name" value="ZipA_FtsZ-bd_C"/>
</dbReference>
<proteinExistence type="inferred from homology"/>
<keyword evidence="3 8" id="KW-0132">Cell division</keyword>
<keyword evidence="4 8" id="KW-0812">Transmembrane</keyword>
<sequence length="275" mass="31438">MQTDLQLLLLIIGLVFGGFILYNTFRKKANTKAALQEEFESITTKQATQYKERHDPLLDDYDEEPAGKKVLQEARHEEWVDSEAAESELPDLFATEPETVLPELIEALPVLESEDLPAKEKSPEPPAIKPEIIILSIMPHQGNRFTGAMLLSALKANQFYYGEHKIFHRHVNDNPKEAILFSVASLIEPGNFEYHQMLNKNFPGILMWMMLPGPMDAMQSFDKMLRSARQLASFLGGDLCDAKRLALTTEVIATMRERVHQFQVMHENHLEYELE</sequence>
<evidence type="ECO:0000313" key="13">
    <source>
        <dbReference type="Proteomes" id="UP000051497"/>
    </source>
</evidence>
<feature type="transmembrane region" description="Helical" evidence="8">
    <location>
        <begin position="6"/>
        <end position="25"/>
    </location>
</feature>
<dbReference type="STRING" id="295108.HT99x_02547"/>
<dbReference type="PANTHER" id="PTHR38685:SF1">
    <property type="entry name" value="CELL DIVISION PROTEIN ZIPA"/>
    <property type="match status" value="1"/>
</dbReference>
<dbReference type="HAMAP" id="MF_00509">
    <property type="entry name" value="ZipA"/>
    <property type="match status" value="1"/>
</dbReference>
<evidence type="ECO:0000256" key="6">
    <source>
        <dbReference type="ARBA" id="ARBA00023136"/>
    </source>
</evidence>
<dbReference type="Gene3D" id="3.30.1400.10">
    <property type="entry name" value="ZipA, C-terminal FtsZ-binding domain"/>
    <property type="match status" value="1"/>
</dbReference>
<reference evidence="11" key="1">
    <citation type="submission" date="2015-09" db="EMBL/GenBank/DDBJ databases">
        <title>Draft Genome Sequences of Two Novel Amoeba-resistant Intranuclear Bacteria, Candidatus Berkiella cookevillensis and Candidatus Berkiella aquae.</title>
        <authorList>
            <person name="Mehari Y.T."/>
            <person name="Arivett B.A."/>
            <person name="Farone A.L."/>
            <person name="Gunderson J.H."/>
            <person name="Farone M.B."/>
        </authorList>
    </citation>
    <scope>NUCLEOTIDE SEQUENCE [LARGE SCALE GENOMIC DNA]</scope>
    <source>
        <strain evidence="11">HT99</strain>
    </source>
</reference>
<comment type="caution">
    <text evidence="11">The sequence shown here is derived from an EMBL/GenBank/DDBJ whole genome shotgun (WGS) entry which is preliminary data.</text>
</comment>
<keyword evidence="7 8" id="KW-0131">Cell cycle</keyword>
<evidence type="ECO:0000313" key="11">
    <source>
        <dbReference type="EMBL" id="KRG20444.1"/>
    </source>
</evidence>
<dbReference type="PANTHER" id="PTHR38685">
    <property type="entry name" value="CELL DIVISION PROTEIN ZIPA"/>
    <property type="match status" value="1"/>
</dbReference>
<evidence type="ECO:0000313" key="12">
    <source>
        <dbReference type="EMBL" id="MCS5711751.1"/>
    </source>
</evidence>
<evidence type="ECO:0000256" key="1">
    <source>
        <dbReference type="ARBA" id="ARBA00022475"/>
    </source>
</evidence>
<gene>
    <name evidence="8 11" type="primary">zipA</name>
    <name evidence="12" type="ORF">HT99x_009945</name>
    <name evidence="11" type="ORF">HT99x_02547</name>
</gene>